<sequence>MCTFFFIRSTHTDCIVTEDREAADLFLRQVDNDPQVGISTSRIHARGPVGVEGLLTTRWDAHAFFLLCCYLLTRLETCVLYAVWSMRYKKY</sequence>
<dbReference type="InterPro" id="IPR016162">
    <property type="entry name" value="Ald_DH_N"/>
</dbReference>
<keyword evidence="3" id="KW-1185">Reference proteome</keyword>
<reference evidence="2" key="2">
    <citation type="submission" date="2020-06" db="EMBL/GenBank/DDBJ databases">
        <title>Helianthus annuus Genome sequencing and assembly Release 2.</title>
        <authorList>
            <person name="Gouzy J."/>
            <person name="Langlade N."/>
            <person name="Munos S."/>
        </authorList>
    </citation>
    <scope>NUCLEOTIDE SEQUENCE</scope>
    <source>
        <tissue evidence="2">Leaves</tissue>
    </source>
</reference>
<keyword evidence="1" id="KW-1133">Transmembrane helix</keyword>
<evidence type="ECO:0000313" key="2">
    <source>
        <dbReference type="EMBL" id="KAF5778047.1"/>
    </source>
</evidence>
<dbReference type="InterPro" id="IPR016161">
    <property type="entry name" value="Ald_DH/histidinol_DH"/>
</dbReference>
<keyword evidence="2" id="KW-0560">Oxidoreductase</keyword>
<dbReference type="PANTHER" id="PTHR11063:SF8">
    <property type="entry name" value="DELTA-1-PYRROLINE-5-CARBOXYLATE SYNTHASE"/>
    <property type="match status" value="1"/>
</dbReference>
<accession>A0A9K3HGR3</accession>
<keyword evidence="1" id="KW-0812">Transmembrane</keyword>
<dbReference type="EC" id="2.7.2.11" evidence="2"/>
<evidence type="ECO:0000256" key="1">
    <source>
        <dbReference type="SAM" id="Phobius"/>
    </source>
</evidence>
<dbReference type="GO" id="GO:0004349">
    <property type="term" value="F:glutamate 5-kinase activity"/>
    <property type="evidence" value="ECO:0007669"/>
    <property type="project" value="UniProtKB-EC"/>
</dbReference>
<dbReference type="Gene3D" id="3.40.605.10">
    <property type="entry name" value="Aldehyde Dehydrogenase, Chain A, domain 1"/>
    <property type="match status" value="1"/>
</dbReference>
<dbReference type="Proteomes" id="UP000215914">
    <property type="component" value="Unassembled WGS sequence"/>
</dbReference>
<dbReference type="PANTHER" id="PTHR11063">
    <property type="entry name" value="GLUTAMATE SEMIALDEHYDE DEHYDROGENASE"/>
    <property type="match status" value="1"/>
</dbReference>
<name>A0A9K3HGR3_HELAN</name>
<dbReference type="SUPFAM" id="SSF53720">
    <property type="entry name" value="ALDH-like"/>
    <property type="match status" value="1"/>
</dbReference>
<reference evidence="2" key="1">
    <citation type="journal article" date="2017" name="Nature">
        <title>The sunflower genome provides insights into oil metabolism, flowering and Asterid evolution.</title>
        <authorList>
            <person name="Badouin H."/>
            <person name="Gouzy J."/>
            <person name="Grassa C.J."/>
            <person name="Murat F."/>
            <person name="Staton S.E."/>
            <person name="Cottret L."/>
            <person name="Lelandais-Briere C."/>
            <person name="Owens G.L."/>
            <person name="Carrere S."/>
            <person name="Mayjonade B."/>
            <person name="Legrand L."/>
            <person name="Gill N."/>
            <person name="Kane N.C."/>
            <person name="Bowers J.E."/>
            <person name="Hubner S."/>
            <person name="Bellec A."/>
            <person name="Berard A."/>
            <person name="Berges H."/>
            <person name="Blanchet N."/>
            <person name="Boniface M.C."/>
            <person name="Brunel D."/>
            <person name="Catrice O."/>
            <person name="Chaidir N."/>
            <person name="Claudel C."/>
            <person name="Donnadieu C."/>
            <person name="Faraut T."/>
            <person name="Fievet G."/>
            <person name="Helmstetter N."/>
            <person name="King M."/>
            <person name="Knapp S.J."/>
            <person name="Lai Z."/>
            <person name="Le Paslier M.C."/>
            <person name="Lippi Y."/>
            <person name="Lorenzon L."/>
            <person name="Mandel J.R."/>
            <person name="Marage G."/>
            <person name="Marchand G."/>
            <person name="Marquand E."/>
            <person name="Bret-Mestries E."/>
            <person name="Morien E."/>
            <person name="Nambeesan S."/>
            <person name="Nguyen T."/>
            <person name="Pegot-Espagnet P."/>
            <person name="Pouilly N."/>
            <person name="Raftis F."/>
            <person name="Sallet E."/>
            <person name="Schiex T."/>
            <person name="Thomas J."/>
            <person name="Vandecasteele C."/>
            <person name="Vares D."/>
            <person name="Vear F."/>
            <person name="Vautrin S."/>
            <person name="Crespi M."/>
            <person name="Mangin B."/>
            <person name="Burke J.M."/>
            <person name="Salse J."/>
            <person name="Munos S."/>
            <person name="Vincourt P."/>
            <person name="Rieseberg L.H."/>
            <person name="Langlade N.B."/>
        </authorList>
    </citation>
    <scope>NUCLEOTIDE SEQUENCE</scope>
    <source>
        <tissue evidence="2">Leaves</tissue>
    </source>
</reference>
<dbReference type="EMBL" id="MNCJ02000327">
    <property type="protein sequence ID" value="KAF5778047.1"/>
    <property type="molecule type" value="Genomic_DNA"/>
</dbReference>
<dbReference type="AlphaFoldDB" id="A0A9K3HGR3"/>
<keyword evidence="2" id="KW-0808">Transferase</keyword>
<evidence type="ECO:0000313" key="3">
    <source>
        <dbReference type="Proteomes" id="UP000215914"/>
    </source>
</evidence>
<dbReference type="Gramene" id="mRNA:HanXRQr2_Chr12g0542941">
    <property type="protein sequence ID" value="mRNA:HanXRQr2_Chr12g0542941"/>
    <property type="gene ID" value="HanXRQr2_Chr12g0542941"/>
</dbReference>
<protein>
    <submittedName>
        <fullName evidence="2">Glutamate-5-semialdehyde dehydrogenase, Glutamate 5-kinase</fullName>
        <ecNumber evidence="2">1.2.1.41</ecNumber>
        <ecNumber evidence="2">2.7.2.11</ecNumber>
    </submittedName>
</protein>
<proteinExistence type="predicted"/>
<dbReference type="GO" id="GO:0004350">
    <property type="term" value="F:glutamate-5-semialdehyde dehydrogenase activity"/>
    <property type="evidence" value="ECO:0007669"/>
    <property type="project" value="UniProtKB-EC"/>
</dbReference>
<gene>
    <name evidence="2" type="ORF">HanXRQr2_Chr12g0542941</name>
</gene>
<dbReference type="EC" id="1.2.1.41" evidence="2"/>
<organism evidence="2 3">
    <name type="scientific">Helianthus annuus</name>
    <name type="common">Common sunflower</name>
    <dbReference type="NCBI Taxonomy" id="4232"/>
    <lineage>
        <taxon>Eukaryota</taxon>
        <taxon>Viridiplantae</taxon>
        <taxon>Streptophyta</taxon>
        <taxon>Embryophyta</taxon>
        <taxon>Tracheophyta</taxon>
        <taxon>Spermatophyta</taxon>
        <taxon>Magnoliopsida</taxon>
        <taxon>eudicotyledons</taxon>
        <taxon>Gunneridae</taxon>
        <taxon>Pentapetalae</taxon>
        <taxon>asterids</taxon>
        <taxon>campanulids</taxon>
        <taxon>Asterales</taxon>
        <taxon>Asteraceae</taxon>
        <taxon>Asteroideae</taxon>
        <taxon>Heliantheae alliance</taxon>
        <taxon>Heliantheae</taxon>
        <taxon>Helianthus</taxon>
    </lineage>
</organism>
<keyword evidence="1" id="KW-0472">Membrane</keyword>
<comment type="caution">
    <text evidence="2">The sequence shown here is derived from an EMBL/GenBank/DDBJ whole genome shotgun (WGS) entry which is preliminary data.</text>
</comment>
<feature type="transmembrane region" description="Helical" evidence="1">
    <location>
        <begin position="63"/>
        <end position="84"/>
    </location>
</feature>